<keyword evidence="2" id="KW-1185">Reference proteome</keyword>
<name>W9V2N1_9GAMM</name>
<protein>
    <submittedName>
        <fullName evidence="1">Uncharacterized protein</fullName>
    </submittedName>
</protein>
<gene>
    <name evidence="1" type="ORF">D779_3592</name>
</gene>
<dbReference type="OrthoDB" id="5772895at2"/>
<dbReference type="Proteomes" id="UP000019460">
    <property type="component" value="Unassembled WGS sequence"/>
</dbReference>
<sequence>MYLEDPEDINTLDDDDRPVDTFEDWAMSLDAWLDTPAGLAWLDAQAEACSMGRDAELYGIRPGLGVRRHG</sequence>
<dbReference type="EMBL" id="AONC01000063">
    <property type="protein sequence ID" value="EXJ13589.1"/>
    <property type="molecule type" value="Genomic_DNA"/>
</dbReference>
<evidence type="ECO:0000313" key="2">
    <source>
        <dbReference type="Proteomes" id="UP000019460"/>
    </source>
</evidence>
<dbReference type="AlphaFoldDB" id="W9V2N1"/>
<comment type="caution">
    <text evidence="1">The sequence shown here is derived from an EMBL/GenBank/DDBJ whole genome shotgun (WGS) entry which is preliminary data.</text>
</comment>
<evidence type="ECO:0000313" key="1">
    <source>
        <dbReference type="EMBL" id="EXJ13589.1"/>
    </source>
</evidence>
<reference evidence="1 2" key="1">
    <citation type="submission" date="2012-11" db="EMBL/GenBank/DDBJ databases">
        <title>Genome assembly of Thiorhodococcus sp. AK35.</title>
        <authorList>
            <person name="Nupur N."/>
            <person name="Khatri I."/>
            <person name="Subramanian S."/>
            <person name="Pinnaka A."/>
        </authorList>
    </citation>
    <scope>NUCLEOTIDE SEQUENCE [LARGE SCALE GENOMIC DNA]</scope>
    <source>
        <strain evidence="1 2">AK35</strain>
    </source>
</reference>
<dbReference type="RefSeq" id="WP_043756707.1">
    <property type="nucleotide sequence ID" value="NZ_AONC01000063.1"/>
</dbReference>
<organism evidence="1 2">
    <name type="scientific">Imhoffiella purpurea</name>
    <dbReference type="NCBI Taxonomy" id="1249627"/>
    <lineage>
        <taxon>Bacteria</taxon>
        <taxon>Pseudomonadati</taxon>
        <taxon>Pseudomonadota</taxon>
        <taxon>Gammaproteobacteria</taxon>
        <taxon>Chromatiales</taxon>
        <taxon>Chromatiaceae</taxon>
        <taxon>Imhoffiella</taxon>
    </lineage>
</organism>
<dbReference type="STRING" id="1249627.D779_3592"/>
<accession>W9V2N1</accession>
<proteinExistence type="predicted"/>